<proteinExistence type="inferred from homology"/>
<dbReference type="VEuPathDB" id="FungiDB:Z520_03573"/>
<dbReference type="GeneID" id="27709319"/>
<dbReference type="InterPro" id="IPR020904">
    <property type="entry name" value="Sc_DH/Rdtase_CS"/>
</dbReference>
<dbReference type="STRING" id="1442371.A0A0D2IV29"/>
<evidence type="ECO:0000256" key="2">
    <source>
        <dbReference type="ARBA" id="ARBA00022857"/>
    </source>
</evidence>
<name>A0A0D2IV29_9EURO</name>
<dbReference type="PANTHER" id="PTHR44229">
    <property type="entry name" value="15-HYDROXYPROSTAGLANDIN DEHYDROGENASE [NAD(+)]"/>
    <property type="match status" value="1"/>
</dbReference>
<evidence type="ECO:0000313" key="6">
    <source>
        <dbReference type="Proteomes" id="UP000053411"/>
    </source>
</evidence>
<dbReference type="GO" id="GO:0016616">
    <property type="term" value="F:oxidoreductase activity, acting on the CH-OH group of donors, NAD or NADP as acceptor"/>
    <property type="evidence" value="ECO:0007669"/>
    <property type="project" value="TreeGrafter"/>
</dbReference>
<evidence type="ECO:0000256" key="1">
    <source>
        <dbReference type="ARBA" id="ARBA00006484"/>
    </source>
</evidence>
<dbReference type="EMBL" id="KN848066">
    <property type="protein sequence ID" value="KIY00907.1"/>
    <property type="molecule type" value="Genomic_DNA"/>
</dbReference>
<dbReference type="PRINTS" id="PR00080">
    <property type="entry name" value="SDRFAMILY"/>
</dbReference>
<keyword evidence="2" id="KW-0521">NADP</keyword>
<gene>
    <name evidence="5" type="ORF">Z520_03573</name>
</gene>
<reference evidence="5 6" key="1">
    <citation type="submission" date="2015-01" db="EMBL/GenBank/DDBJ databases">
        <title>The Genome Sequence of Fonsecaea multimorphosa CBS 102226.</title>
        <authorList>
            <consortium name="The Broad Institute Genomics Platform"/>
            <person name="Cuomo C."/>
            <person name="de Hoog S."/>
            <person name="Gorbushina A."/>
            <person name="Stielow B."/>
            <person name="Teixiera M."/>
            <person name="Abouelleil A."/>
            <person name="Chapman S.B."/>
            <person name="Priest M."/>
            <person name="Young S.K."/>
            <person name="Wortman J."/>
            <person name="Nusbaum C."/>
            <person name="Birren B."/>
        </authorList>
    </citation>
    <scope>NUCLEOTIDE SEQUENCE [LARGE SCALE GENOMIC DNA]</scope>
    <source>
        <strain evidence="5 6">CBS 102226</strain>
    </source>
</reference>
<evidence type="ECO:0000313" key="5">
    <source>
        <dbReference type="EMBL" id="KIY00907.1"/>
    </source>
</evidence>
<keyword evidence="3" id="KW-0560">Oxidoreductase</keyword>
<comment type="similarity">
    <text evidence="1 4">Belongs to the short-chain dehydrogenases/reductases (SDR) family.</text>
</comment>
<evidence type="ECO:0000256" key="4">
    <source>
        <dbReference type="RuleBase" id="RU000363"/>
    </source>
</evidence>
<keyword evidence="6" id="KW-1185">Reference proteome</keyword>
<accession>A0A0D2IV29</accession>
<dbReference type="InterPro" id="IPR036291">
    <property type="entry name" value="NAD(P)-bd_dom_sf"/>
</dbReference>
<dbReference type="SUPFAM" id="SSF51735">
    <property type="entry name" value="NAD(P)-binding Rossmann-fold domains"/>
    <property type="match status" value="1"/>
</dbReference>
<protein>
    <submittedName>
        <fullName evidence="5">Uncharacterized protein</fullName>
    </submittedName>
</protein>
<dbReference type="Proteomes" id="UP000053411">
    <property type="component" value="Unassembled WGS sequence"/>
</dbReference>
<dbReference type="GO" id="GO:0005737">
    <property type="term" value="C:cytoplasm"/>
    <property type="evidence" value="ECO:0007669"/>
    <property type="project" value="TreeGrafter"/>
</dbReference>
<dbReference type="Pfam" id="PF00106">
    <property type="entry name" value="adh_short"/>
    <property type="match status" value="1"/>
</dbReference>
<dbReference type="InterPro" id="IPR002347">
    <property type="entry name" value="SDR_fam"/>
</dbReference>
<dbReference type="AlphaFoldDB" id="A0A0D2IV29"/>
<dbReference type="OrthoDB" id="5371740at2759"/>
<evidence type="ECO:0000256" key="3">
    <source>
        <dbReference type="ARBA" id="ARBA00023002"/>
    </source>
</evidence>
<organism evidence="5 6">
    <name type="scientific">Fonsecaea multimorphosa CBS 102226</name>
    <dbReference type="NCBI Taxonomy" id="1442371"/>
    <lineage>
        <taxon>Eukaryota</taxon>
        <taxon>Fungi</taxon>
        <taxon>Dikarya</taxon>
        <taxon>Ascomycota</taxon>
        <taxon>Pezizomycotina</taxon>
        <taxon>Eurotiomycetes</taxon>
        <taxon>Chaetothyriomycetidae</taxon>
        <taxon>Chaetothyriales</taxon>
        <taxon>Herpotrichiellaceae</taxon>
        <taxon>Fonsecaea</taxon>
    </lineage>
</organism>
<dbReference type="RefSeq" id="XP_016635029.1">
    <property type="nucleotide sequence ID" value="XM_016774083.1"/>
</dbReference>
<dbReference type="Gene3D" id="3.40.50.720">
    <property type="entry name" value="NAD(P)-binding Rossmann-like Domain"/>
    <property type="match status" value="1"/>
</dbReference>
<dbReference type="PRINTS" id="PR00081">
    <property type="entry name" value="GDHRDH"/>
</dbReference>
<sequence>MAANGDAARASAPVAYITGGASGMGLAVAQELAAKGWNLTIVDLSEKSISSVEADFDRSRTTFVKADVTDYNAQAKAFAQTWDKWHRLDLVFANAGIGDRMNFFAPATEFLPDLPGVPAKPNELVIDVCLNAMVYSAYLALHFFRQNPSKAGKIVFTSSMCGLYPGDSIPLYTAAKHGIVGLTRALAKRLKILGEPITVNCICPGLVDTGLTPVLMSVAPPEFVTPKSTIVRAVMGFVEDDSLTGQAAECSVDKIHYRKQPEWGDEGSEYIMTNKLEAALKERGIR</sequence>
<dbReference type="PANTHER" id="PTHR44229:SF4">
    <property type="entry name" value="15-HYDROXYPROSTAGLANDIN DEHYDROGENASE [NAD(+)]"/>
    <property type="match status" value="1"/>
</dbReference>
<dbReference type="PROSITE" id="PS00061">
    <property type="entry name" value="ADH_SHORT"/>
    <property type="match status" value="1"/>
</dbReference>